<feature type="domain" description="Cyclic nucleotide-binding" evidence="2">
    <location>
        <begin position="1"/>
        <end position="36"/>
    </location>
</feature>
<reference evidence="3" key="1">
    <citation type="submission" date="2023-06" db="EMBL/GenBank/DDBJ databases">
        <title>Survivors Of The Sea: Transcriptome response of Skeletonema marinoi to long-term dormancy.</title>
        <authorList>
            <person name="Pinder M.I.M."/>
            <person name="Kourtchenko O."/>
            <person name="Robertson E.K."/>
            <person name="Larsson T."/>
            <person name="Maumus F."/>
            <person name="Osuna-Cruz C.M."/>
            <person name="Vancaester E."/>
            <person name="Stenow R."/>
            <person name="Vandepoele K."/>
            <person name="Ploug H."/>
            <person name="Bruchert V."/>
            <person name="Godhe A."/>
            <person name="Topel M."/>
        </authorList>
    </citation>
    <scope>NUCLEOTIDE SEQUENCE</scope>
    <source>
        <strain evidence="3">R05AC</strain>
    </source>
</reference>
<name>A0AAD8Y435_9STRA</name>
<keyword evidence="1" id="KW-0472">Membrane</keyword>
<dbReference type="InterPro" id="IPR000595">
    <property type="entry name" value="cNMP-bd_dom"/>
</dbReference>
<dbReference type="PROSITE" id="PS50042">
    <property type="entry name" value="CNMP_BINDING_3"/>
    <property type="match status" value="1"/>
</dbReference>
<feature type="transmembrane region" description="Helical" evidence="1">
    <location>
        <begin position="131"/>
        <end position="154"/>
    </location>
</feature>
<keyword evidence="1" id="KW-0812">Transmembrane</keyword>
<evidence type="ECO:0000313" key="3">
    <source>
        <dbReference type="EMBL" id="KAK1738828.1"/>
    </source>
</evidence>
<protein>
    <recommendedName>
        <fullName evidence="2">Cyclic nucleotide-binding domain-containing protein</fullName>
    </recommendedName>
</protein>
<keyword evidence="4" id="KW-1185">Reference proteome</keyword>
<dbReference type="GO" id="GO:0005254">
    <property type="term" value="F:chloride channel activity"/>
    <property type="evidence" value="ECO:0007669"/>
    <property type="project" value="InterPro"/>
</dbReference>
<dbReference type="EMBL" id="JATAAI010000019">
    <property type="protein sequence ID" value="KAK1738828.1"/>
    <property type="molecule type" value="Genomic_DNA"/>
</dbReference>
<dbReference type="Proteomes" id="UP001224775">
    <property type="component" value="Unassembled WGS sequence"/>
</dbReference>
<gene>
    <name evidence="3" type="ORF">QTG54_010144</name>
</gene>
<accession>A0AAD8Y435</accession>
<dbReference type="AlphaFoldDB" id="A0AAD8Y435"/>
<feature type="transmembrane region" description="Helical" evidence="1">
    <location>
        <begin position="83"/>
        <end position="104"/>
    </location>
</feature>
<proteinExistence type="predicted"/>
<comment type="caution">
    <text evidence="3">The sequence shown here is derived from an EMBL/GenBank/DDBJ whole genome shotgun (WGS) entry which is preliminary data.</text>
</comment>
<organism evidence="3 4">
    <name type="scientific">Skeletonema marinoi</name>
    <dbReference type="NCBI Taxonomy" id="267567"/>
    <lineage>
        <taxon>Eukaryota</taxon>
        <taxon>Sar</taxon>
        <taxon>Stramenopiles</taxon>
        <taxon>Ochrophyta</taxon>
        <taxon>Bacillariophyta</taxon>
        <taxon>Coscinodiscophyceae</taxon>
        <taxon>Thalassiosirophycidae</taxon>
        <taxon>Thalassiosirales</taxon>
        <taxon>Skeletonemataceae</taxon>
        <taxon>Skeletonema</taxon>
        <taxon>Skeletonema marinoi-dohrnii complex</taxon>
    </lineage>
</organism>
<evidence type="ECO:0000313" key="4">
    <source>
        <dbReference type="Proteomes" id="UP001224775"/>
    </source>
</evidence>
<evidence type="ECO:0000256" key="1">
    <source>
        <dbReference type="SAM" id="Phobius"/>
    </source>
</evidence>
<feature type="transmembrane region" description="Helical" evidence="1">
    <location>
        <begin position="336"/>
        <end position="356"/>
    </location>
</feature>
<keyword evidence="1" id="KW-1133">Transmembrane helix</keyword>
<evidence type="ECO:0000259" key="2">
    <source>
        <dbReference type="PROSITE" id="PS50042"/>
    </source>
</evidence>
<sequence length="407" mass="46812">MDRERAATVIAKTNVVAFRLDRASFKYFIVKSEDIKAEIRNIDHVIDKISGIKTRYGGDIIRQFKPSRRWLWGRWHGTIFQQAWKVAVAIMLVSACFVAAVRFFCHPTWHLGQIPDPTFPLISRLVPLANLWNYLMTITTFILTFFLSQAYTLWRNVYDSTRRIQGRINDIGLLVASTAERNDQGKYTKRGEDLLDDIENYTRLFHLLCWAKYSKKFRVLSTSRGMSRMLSRGIMSRKQYNCLTSLRSSGNGPQYACLSWILIKCQKQCRKTLSLMIMLSENCYFIKFAVNLRHTYHEIGGQLDGRIPLAYAHFVQVLVDSFLLLAPFALYPVLGMWSIATVGLLTLFYAGLLDLAKILLDPLDNDSDESYDSPVNVDIGVLIRESNNTGWRYSAENLPFATNFESM</sequence>